<keyword evidence="1" id="KW-0813">Transport</keyword>
<evidence type="ECO:0000256" key="6">
    <source>
        <dbReference type="ARBA" id="ARBA00023014"/>
    </source>
</evidence>
<comment type="caution">
    <text evidence="8">The sequence shown here is derived from an EMBL/GenBank/DDBJ whole genome shotgun (WGS) entry which is preliminary data.</text>
</comment>
<dbReference type="InterPro" id="IPR050294">
    <property type="entry name" value="RnfB_subfamily"/>
</dbReference>
<dbReference type="GO" id="GO:0046872">
    <property type="term" value="F:metal ion binding"/>
    <property type="evidence" value="ECO:0007669"/>
    <property type="project" value="UniProtKB-KW"/>
</dbReference>
<dbReference type="CDD" id="cd16373">
    <property type="entry name" value="DMSOR_beta_like"/>
    <property type="match status" value="1"/>
</dbReference>
<keyword evidence="6" id="KW-0411">Iron-sulfur</keyword>
<keyword evidence="2" id="KW-0004">4Fe-4S</keyword>
<dbReference type="GO" id="GO:0051539">
    <property type="term" value="F:4 iron, 4 sulfur cluster binding"/>
    <property type="evidence" value="ECO:0007669"/>
    <property type="project" value="UniProtKB-KW"/>
</dbReference>
<evidence type="ECO:0000256" key="2">
    <source>
        <dbReference type="ARBA" id="ARBA00022485"/>
    </source>
</evidence>
<dbReference type="SUPFAM" id="SSF54862">
    <property type="entry name" value="4Fe-4S ferredoxins"/>
    <property type="match status" value="1"/>
</dbReference>
<dbReference type="Gene3D" id="3.30.70.20">
    <property type="match status" value="2"/>
</dbReference>
<dbReference type="InterPro" id="IPR006311">
    <property type="entry name" value="TAT_signal"/>
</dbReference>
<feature type="domain" description="4Fe-4S ferredoxin-type" evidence="7">
    <location>
        <begin position="134"/>
        <end position="167"/>
    </location>
</feature>
<dbReference type="InterPro" id="IPR017896">
    <property type="entry name" value="4Fe4S_Fe-S-bd"/>
</dbReference>
<evidence type="ECO:0000256" key="5">
    <source>
        <dbReference type="ARBA" id="ARBA00023004"/>
    </source>
</evidence>
<evidence type="ECO:0000259" key="7">
    <source>
        <dbReference type="PROSITE" id="PS51379"/>
    </source>
</evidence>
<organism evidence="8 9">
    <name type="scientific">Candidatus Electronema aureum</name>
    <dbReference type="NCBI Taxonomy" id="2005002"/>
    <lineage>
        <taxon>Bacteria</taxon>
        <taxon>Pseudomonadati</taxon>
        <taxon>Thermodesulfobacteriota</taxon>
        <taxon>Desulfobulbia</taxon>
        <taxon>Desulfobulbales</taxon>
        <taxon>Desulfobulbaceae</taxon>
        <taxon>Candidatus Electronema</taxon>
    </lineage>
</organism>
<feature type="domain" description="4Fe-4S ferredoxin-type" evidence="7">
    <location>
        <begin position="223"/>
        <end position="254"/>
    </location>
</feature>
<dbReference type="PROSITE" id="PS51379">
    <property type="entry name" value="4FE4S_FER_2"/>
    <property type="match status" value="2"/>
</dbReference>
<dbReference type="PANTHER" id="PTHR42859">
    <property type="entry name" value="OXIDOREDUCTASE"/>
    <property type="match status" value="1"/>
</dbReference>
<evidence type="ECO:0000256" key="1">
    <source>
        <dbReference type="ARBA" id="ARBA00022448"/>
    </source>
</evidence>
<sequence length="295" mass="31872">MDSAHNKSGQEQSPSRRRFLTETIPAAAGALVLAVGLVEHQHSAKALPPYAIRPPGALPEEKFLAACLRCGQCVRACAENLRQDKSRTTAPPAASAPQLGEFISQLAELGENAPLETTVPTLRLAEFGGDIAAGTPYFIPRISPCRMCEDMPCVKACPSGALNKKMASINEAKMGLAVLVDQENCLNCLGLRCDVCYRNCPVIDKALTLEMQVNQRTGVHARFIPTVHSKHCTGCGKCERSCVLENAAIKVLPLSQARGTLGSHYRVGWEEKEKAGHSLIPEALQLPTRRPEEKP</sequence>
<keyword evidence="3" id="KW-0479">Metal-binding</keyword>
<dbReference type="Proteomes" id="UP000316238">
    <property type="component" value="Unassembled WGS sequence"/>
</dbReference>
<protein>
    <submittedName>
        <fullName evidence="8">Ferredoxin-type protein NapG</fullName>
    </submittedName>
</protein>
<reference evidence="8" key="1">
    <citation type="submission" date="2017-07" db="EMBL/GenBank/DDBJ databases">
        <title>The cable genome - Insights into the physiology and evolution of filamentous bacteria capable of sulfide oxidation via long distance electron transfer.</title>
        <authorList>
            <person name="Thorup C."/>
            <person name="Bjerg J.T."/>
            <person name="Schreiber L."/>
            <person name="Nielsen L.P."/>
            <person name="Kjeldsen K.U."/>
            <person name="Boesen T."/>
            <person name="Boggild A."/>
            <person name="Meysman F."/>
            <person name="Geelhoed J."/>
            <person name="Schramm A."/>
        </authorList>
    </citation>
    <scope>NUCLEOTIDE SEQUENCE [LARGE SCALE GENOMIC DNA]</scope>
    <source>
        <strain evidence="8">GS</strain>
    </source>
</reference>
<evidence type="ECO:0000256" key="3">
    <source>
        <dbReference type="ARBA" id="ARBA00022723"/>
    </source>
</evidence>
<dbReference type="EMBL" id="NQJD01000006">
    <property type="protein sequence ID" value="TAA75460.1"/>
    <property type="molecule type" value="Genomic_DNA"/>
</dbReference>
<dbReference type="NCBIfam" id="NF007012">
    <property type="entry name" value="PRK09476.1"/>
    <property type="match status" value="1"/>
</dbReference>
<accession>A0A521G385</accession>
<name>A0A521G385_9BACT</name>
<evidence type="ECO:0000256" key="4">
    <source>
        <dbReference type="ARBA" id="ARBA00022982"/>
    </source>
</evidence>
<dbReference type="PANTHER" id="PTHR42859:SF10">
    <property type="entry name" value="DIMETHYLSULFOXIDE REDUCTASE CHAIN B"/>
    <property type="match status" value="1"/>
</dbReference>
<dbReference type="PROSITE" id="PS51318">
    <property type="entry name" value="TAT"/>
    <property type="match status" value="1"/>
</dbReference>
<evidence type="ECO:0000313" key="9">
    <source>
        <dbReference type="Proteomes" id="UP000316238"/>
    </source>
</evidence>
<proteinExistence type="predicted"/>
<keyword evidence="5" id="KW-0408">Iron</keyword>
<dbReference type="AlphaFoldDB" id="A0A521G385"/>
<evidence type="ECO:0000313" key="8">
    <source>
        <dbReference type="EMBL" id="TAA75460.1"/>
    </source>
</evidence>
<keyword evidence="4" id="KW-0249">Electron transport</keyword>
<gene>
    <name evidence="8" type="ORF">CDV28_10615</name>
</gene>
<keyword evidence="9" id="KW-1185">Reference proteome</keyword>